<protein>
    <submittedName>
        <fullName evidence="2">RyR domain-containing protein</fullName>
    </submittedName>
</protein>
<evidence type="ECO:0000313" key="2">
    <source>
        <dbReference type="EMBL" id="SEP27319.1"/>
    </source>
</evidence>
<dbReference type="InterPro" id="IPR003032">
    <property type="entry name" value="Ryanodine_rcpt"/>
</dbReference>
<accession>A0A1H8WI87</accession>
<dbReference type="AlphaFoldDB" id="A0A1H8WI87"/>
<dbReference type="Gene3D" id="6.20.350.10">
    <property type="match status" value="1"/>
</dbReference>
<organism evidence="2 3">
    <name type="scientific">Rhodopseudomonas pseudopalustris</name>
    <dbReference type="NCBI Taxonomy" id="1513892"/>
    <lineage>
        <taxon>Bacteria</taxon>
        <taxon>Pseudomonadati</taxon>
        <taxon>Pseudomonadota</taxon>
        <taxon>Alphaproteobacteria</taxon>
        <taxon>Hyphomicrobiales</taxon>
        <taxon>Nitrobacteraceae</taxon>
        <taxon>Rhodopseudomonas</taxon>
    </lineage>
</organism>
<dbReference type="OrthoDB" id="227202at2"/>
<gene>
    <name evidence="2" type="ORF">SAMN05444123_112114</name>
</gene>
<dbReference type="EMBL" id="FODT01000012">
    <property type="protein sequence ID" value="SEP27319.1"/>
    <property type="molecule type" value="Genomic_DNA"/>
</dbReference>
<evidence type="ECO:0000313" key="3">
    <source>
        <dbReference type="Proteomes" id="UP000199615"/>
    </source>
</evidence>
<reference evidence="3" key="1">
    <citation type="submission" date="2016-10" db="EMBL/GenBank/DDBJ databases">
        <authorList>
            <person name="Varghese N."/>
            <person name="Submissions S."/>
        </authorList>
    </citation>
    <scope>NUCLEOTIDE SEQUENCE [LARGE SCALE GENOMIC DNA]</scope>
    <source>
        <strain evidence="3">DSM 123</strain>
    </source>
</reference>
<keyword evidence="3" id="KW-1185">Reference proteome</keyword>
<name>A0A1H8WI87_9BRAD</name>
<dbReference type="Proteomes" id="UP000199615">
    <property type="component" value="Unassembled WGS sequence"/>
</dbReference>
<evidence type="ECO:0000259" key="1">
    <source>
        <dbReference type="Pfam" id="PF02026"/>
    </source>
</evidence>
<sequence length="133" mass="14465">MSEHEGLPAGGCEPRSATTDPRRIAEVCHEANRALCEAFGDHTQPAWADAPAWQRVSAIAGVQFCIANPSAPPSANHDSWLEEKRATGWRYGPAKDAKAKTHPCFVPYARLPPGQKAKDHVFKAIVAAMSRKH</sequence>
<dbReference type="Pfam" id="PF02026">
    <property type="entry name" value="RyR"/>
    <property type="match status" value="1"/>
</dbReference>
<feature type="domain" description="Ryanodine receptor Ryr" evidence="1">
    <location>
        <begin position="76"/>
        <end position="119"/>
    </location>
</feature>
<proteinExistence type="predicted"/>